<keyword evidence="2" id="KW-1185">Reference proteome</keyword>
<accession>A0ABW8D9T0</accession>
<dbReference type="Proteomes" id="UP001615550">
    <property type="component" value="Unassembled WGS sequence"/>
</dbReference>
<evidence type="ECO:0000313" key="2">
    <source>
        <dbReference type="Proteomes" id="UP001615550"/>
    </source>
</evidence>
<dbReference type="EMBL" id="JBGORX010000006">
    <property type="protein sequence ID" value="MFJ1269467.1"/>
    <property type="molecule type" value="Genomic_DNA"/>
</dbReference>
<sequence length="55" mass="6074">MAISNFYSNDKIINSLEFFQLHSNAVIAERSEATQGFPASNSKIAWALPFSPGRV</sequence>
<name>A0ABW8D9T0_9GAMM</name>
<evidence type="ECO:0000313" key="1">
    <source>
        <dbReference type="EMBL" id="MFJ1269467.1"/>
    </source>
</evidence>
<protein>
    <submittedName>
        <fullName evidence="1">Uncharacterized protein</fullName>
    </submittedName>
</protein>
<proteinExistence type="predicted"/>
<comment type="caution">
    <text evidence="1">The sequence shown here is derived from an EMBL/GenBank/DDBJ whole genome shotgun (WGS) entry which is preliminary data.</text>
</comment>
<organism evidence="1 2">
    <name type="scientific">Legionella lytica</name>
    <dbReference type="NCBI Taxonomy" id="96232"/>
    <lineage>
        <taxon>Bacteria</taxon>
        <taxon>Pseudomonadati</taxon>
        <taxon>Pseudomonadota</taxon>
        <taxon>Gammaproteobacteria</taxon>
        <taxon>Legionellales</taxon>
        <taxon>Legionellaceae</taxon>
        <taxon>Legionella</taxon>
    </lineage>
</organism>
<dbReference type="RefSeq" id="WP_400188287.1">
    <property type="nucleotide sequence ID" value="NZ_JBGORX010000006.1"/>
</dbReference>
<gene>
    <name evidence="1" type="ORF">ACD661_12945</name>
</gene>
<reference evidence="1 2" key="1">
    <citation type="submission" date="2024-08" db="EMBL/GenBank/DDBJ databases">
        <title>Draft Genome Sequence of Legionella lytica strain DSB2004, Isolated From a Fire Sprinkler System.</title>
        <authorList>
            <person name="Everhart A.D."/>
            <person name="Kidane D.T."/>
            <person name="Farone A.L."/>
            <person name="Farone M.B."/>
        </authorList>
    </citation>
    <scope>NUCLEOTIDE SEQUENCE [LARGE SCALE GENOMIC DNA]</scope>
    <source>
        <strain evidence="1 2">DSB2004</strain>
    </source>
</reference>